<dbReference type="Pfam" id="PF01498">
    <property type="entry name" value="HTH_Tnp_Tc3_2"/>
    <property type="match status" value="1"/>
</dbReference>
<dbReference type="GO" id="GO:0005634">
    <property type="term" value="C:nucleus"/>
    <property type="evidence" value="ECO:0007669"/>
    <property type="project" value="UniProtKB-SubCell"/>
</dbReference>
<comment type="caution">
    <text evidence="4">The sequence shown here is derived from an EMBL/GenBank/DDBJ whole genome shotgun (WGS) entry which is preliminary data.</text>
</comment>
<dbReference type="PANTHER" id="PTHR23022:SF135">
    <property type="entry name" value="SI:DKEY-77F5.3"/>
    <property type="match status" value="1"/>
</dbReference>
<evidence type="ECO:0000313" key="5">
    <source>
        <dbReference type="Proteomes" id="UP000499080"/>
    </source>
</evidence>
<dbReference type="OrthoDB" id="3943628at2759"/>
<evidence type="ECO:0000256" key="1">
    <source>
        <dbReference type="ARBA" id="ARBA00004123"/>
    </source>
</evidence>
<dbReference type="Gene3D" id="3.30.420.10">
    <property type="entry name" value="Ribonuclease H-like superfamily/Ribonuclease H"/>
    <property type="match status" value="1"/>
</dbReference>
<dbReference type="PANTHER" id="PTHR23022">
    <property type="entry name" value="TRANSPOSABLE ELEMENT-RELATED"/>
    <property type="match status" value="1"/>
</dbReference>
<organism evidence="4 5">
    <name type="scientific">Araneus ventricosus</name>
    <name type="common">Orbweaver spider</name>
    <name type="synonym">Epeira ventricosa</name>
    <dbReference type="NCBI Taxonomy" id="182803"/>
    <lineage>
        <taxon>Eukaryota</taxon>
        <taxon>Metazoa</taxon>
        <taxon>Ecdysozoa</taxon>
        <taxon>Arthropoda</taxon>
        <taxon>Chelicerata</taxon>
        <taxon>Arachnida</taxon>
        <taxon>Araneae</taxon>
        <taxon>Araneomorphae</taxon>
        <taxon>Entelegynae</taxon>
        <taxon>Araneoidea</taxon>
        <taxon>Araneidae</taxon>
        <taxon>Araneus</taxon>
    </lineage>
</organism>
<evidence type="ECO:0000313" key="4">
    <source>
        <dbReference type="EMBL" id="GBN63918.1"/>
    </source>
</evidence>
<name>A0A4Y2QKV4_ARAVE</name>
<dbReference type="InterPro" id="IPR052338">
    <property type="entry name" value="Transposase_5"/>
</dbReference>
<dbReference type="InterPro" id="IPR002492">
    <property type="entry name" value="Transposase_Tc1-like"/>
</dbReference>
<dbReference type="InterPro" id="IPR009057">
    <property type="entry name" value="Homeodomain-like_sf"/>
</dbReference>
<dbReference type="EMBL" id="BGPR01014141">
    <property type="protein sequence ID" value="GBN63918.1"/>
    <property type="molecule type" value="Genomic_DNA"/>
</dbReference>
<dbReference type="SUPFAM" id="SSF46689">
    <property type="entry name" value="Homeodomain-like"/>
    <property type="match status" value="1"/>
</dbReference>
<proteinExistence type="predicted"/>
<gene>
    <name evidence="4" type="ORF">AVEN_135855_1</name>
</gene>
<feature type="compositionally biased region" description="Low complexity" evidence="2">
    <location>
        <begin position="59"/>
        <end position="68"/>
    </location>
</feature>
<feature type="domain" description="Transposase Tc1-like" evidence="3">
    <location>
        <begin position="75"/>
        <end position="142"/>
    </location>
</feature>
<dbReference type="AlphaFoldDB" id="A0A4Y2QKV4"/>
<sequence>MPLRRRRSHYQQLTDFERGRVVGLREGRFSFRDTAKRLGRNVSTAHDYCQQWSREGTASRRPGSGRPRGTTEREDRRIRRMAVAHRTVSAAEIRAAFGTTVTQRTVTNLLLQGQLRARRPVACIPLTPNHFRLRRGWCQARVHWRTEWRSVVFSDESRLCLGDSDGRVLVRRRPGERRQPTCLRPRYTGPTPGIMVWGAIFYHSRSTLVLIPRTLSTNLYVSLVIQPVVLPFMNSIQGCVFQQDNGRPHIVVVTQLALQIVDMLPWPARSPDLSPIEHV</sequence>
<dbReference type="GO" id="GO:0003677">
    <property type="term" value="F:DNA binding"/>
    <property type="evidence" value="ECO:0007669"/>
    <property type="project" value="InterPro"/>
</dbReference>
<evidence type="ECO:0000259" key="3">
    <source>
        <dbReference type="Pfam" id="PF01498"/>
    </source>
</evidence>
<reference evidence="4 5" key="1">
    <citation type="journal article" date="2019" name="Sci. Rep.">
        <title>Orb-weaving spider Araneus ventricosus genome elucidates the spidroin gene catalogue.</title>
        <authorList>
            <person name="Kono N."/>
            <person name="Nakamura H."/>
            <person name="Ohtoshi R."/>
            <person name="Moran D.A.P."/>
            <person name="Shinohara A."/>
            <person name="Yoshida Y."/>
            <person name="Fujiwara M."/>
            <person name="Mori M."/>
            <person name="Tomita M."/>
            <person name="Arakawa K."/>
        </authorList>
    </citation>
    <scope>NUCLEOTIDE SEQUENCE [LARGE SCALE GENOMIC DNA]</scope>
</reference>
<keyword evidence="5" id="KW-1185">Reference proteome</keyword>
<accession>A0A4Y2QKV4</accession>
<dbReference type="GO" id="GO:0015074">
    <property type="term" value="P:DNA integration"/>
    <property type="evidence" value="ECO:0007669"/>
    <property type="project" value="InterPro"/>
</dbReference>
<evidence type="ECO:0000256" key="2">
    <source>
        <dbReference type="SAM" id="MobiDB-lite"/>
    </source>
</evidence>
<feature type="region of interest" description="Disordered" evidence="2">
    <location>
        <begin position="53"/>
        <end position="75"/>
    </location>
</feature>
<protein>
    <recommendedName>
        <fullName evidence="3">Transposase Tc1-like domain-containing protein</fullName>
    </recommendedName>
</protein>
<dbReference type="GO" id="GO:0006313">
    <property type="term" value="P:DNA transposition"/>
    <property type="evidence" value="ECO:0007669"/>
    <property type="project" value="InterPro"/>
</dbReference>
<dbReference type="Proteomes" id="UP000499080">
    <property type="component" value="Unassembled WGS sequence"/>
</dbReference>
<comment type="subcellular location">
    <subcellularLocation>
        <location evidence="1">Nucleus</location>
    </subcellularLocation>
</comment>
<dbReference type="InterPro" id="IPR036397">
    <property type="entry name" value="RNaseH_sf"/>
</dbReference>